<name>A0A9P9I9Y8_9HYPO</name>
<dbReference type="Proteomes" id="UP000717696">
    <property type="component" value="Unassembled WGS sequence"/>
</dbReference>
<accession>A0A9P9I9Y8</accession>
<evidence type="ECO:0000313" key="1">
    <source>
        <dbReference type="EMBL" id="KAH7111935.1"/>
    </source>
</evidence>
<gene>
    <name evidence="1" type="ORF">B0J13DRAFT_412007</name>
</gene>
<dbReference type="EMBL" id="JAGMUU010000053">
    <property type="protein sequence ID" value="KAH7111935.1"/>
    <property type="molecule type" value="Genomic_DNA"/>
</dbReference>
<dbReference type="AlphaFoldDB" id="A0A9P9I9Y8"/>
<sequence>KFTFNNRSIAKQTEEGLVVAPGDFWNEELLSKIEEIAKTTSKPCKADSTIIVMSVNDRSESDITKSFKELQIKWSIVERQLQ</sequence>
<organism evidence="1 2">
    <name type="scientific">Dactylonectria estremocensis</name>
    <dbReference type="NCBI Taxonomy" id="1079267"/>
    <lineage>
        <taxon>Eukaryota</taxon>
        <taxon>Fungi</taxon>
        <taxon>Dikarya</taxon>
        <taxon>Ascomycota</taxon>
        <taxon>Pezizomycotina</taxon>
        <taxon>Sordariomycetes</taxon>
        <taxon>Hypocreomycetidae</taxon>
        <taxon>Hypocreales</taxon>
        <taxon>Nectriaceae</taxon>
        <taxon>Dactylonectria</taxon>
    </lineage>
</organism>
<feature type="non-terminal residue" evidence="1">
    <location>
        <position position="1"/>
    </location>
</feature>
<feature type="non-terminal residue" evidence="1">
    <location>
        <position position="82"/>
    </location>
</feature>
<reference evidence="1" key="1">
    <citation type="journal article" date="2021" name="Nat. Commun.">
        <title>Genetic determinants of endophytism in the Arabidopsis root mycobiome.</title>
        <authorList>
            <person name="Mesny F."/>
            <person name="Miyauchi S."/>
            <person name="Thiergart T."/>
            <person name="Pickel B."/>
            <person name="Atanasova L."/>
            <person name="Karlsson M."/>
            <person name="Huettel B."/>
            <person name="Barry K.W."/>
            <person name="Haridas S."/>
            <person name="Chen C."/>
            <person name="Bauer D."/>
            <person name="Andreopoulos W."/>
            <person name="Pangilinan J."/>
            <person name="LaButti K."/>
            <person name="Riley R."/>
            <person name="Lipzen A."/>
            <person name="Clum A."/>
            <person name="Drula E."/>
            <person name="Henrissat B."/>
            <person name="Kohler A."/>
            <person name="Grigoriev I.V."/>
            <person name="Martin F.M."/>
            <person name="Hacquard S."/>
        </authorList>
    </citation>
    <scope>NUCLEOTIDE SEQUENCE</scope>
    <source>
        <strain evidence="1">MPI-CAGE-AT-0021</strain>
    </source>
</reference>
<proteinExistence type="predicted"/>
<protein>
    <submittedName>
        <fullName evidence="1">Uncharacterized protein</fullName>
    </submittedName>
</protein>
<evidence type="ECO:0000313" key="2">
    <source>
        <dbReference type="Proteomes" id="UP000717696"/>
    </source>
</evidence>
<comment type="caution">
    <text evidence="1">The sequence shown here is derived from an EMBL/GenBank/DDBJ whole genome shotgun (WGS) entry which is preliminary data.</text>
</comment>
<keyword evidence="2" id="KW-1185">Reference proteome</keyword>
<dbReference type="OrthoDB" id="5131365at2759"/>